<feature type="non-terminal residue" evidence="1">
    <location>
        <position position="1"/>
    </location>
</feature>
<sequence>EQAFIKVIKTEYPDLDFRLGPVLKYKDQVTMGTVGGYGIFSQSKYPDAAAEWLLFFTNDQNQLDFLEYFYFISPRTSLDNSLKALITDPNFHVAVNASKYARDMVTHPASAYFMKEILVAVQEAVLHEKMAKDALDDAAEKMNIILETMF</sequence>
<reference evidence="1" key="1">
    <citation type="journal article" date="2014" name="Front. Microbiol.">
        <title>High frequency of phylogenetically diverse reductive dehalogenase-homologous genes in deep subseafloor sedimentary metagenomes.</title>
        <authorList>
            <person name="Kawai M."/>
            <person name="Futagami T."/>
            <person name="Toyoda A."/>
            <person name="Takaki Y."/>
            <person name="Nishi S."/>
            <person name="Hori S."/>
            <person name="Arai W."/>
            <person name="Tsubouchi T."/>
            <person name="Morono Y."/>
            <person name="Uchiyama I."/>
            <person name="Ito T."/>
            <person name="Fujiyama A."/>
            <person name="Inagaki F."/>
            <person name="Takami H."/>
        </authorList>
    </citation>
    <scope>NUCLEOTIDE SEQUENCE</scope>
    <source>
        <strain evidence="1">Expedition CK06-06</strain>
    </source>
</reference>
<dbReference type="AlphaFoldDB" id="X0XB03"/>
<organism evidence="1">
    <name type="scientific">marine sediment metagenome</name>
    <dbReference type="NCBI Taxonomy" id="412755"/>
    <lineage>
        <taxon>unclassified sequences</taxon>
        <taxon>metagenomes</taxon>
        <taxon>ecological metagenomes</taxon>
    </lineage>
</organism>
<name>X0XB03_9ZZZZ</name>
<dbReference type="EMBL" id="BARS01038395">
    <property type="protein sequence ID" value="GAG22126.1"/>
    <property type="molecule type" value="Genomic_DNA"/>
</dbReference>
<evidence type="ECO:0008006" key="2">
    <source>
        <dbReference type="Google" id="ProtNLM"/>
    </source>
</evidence>
<dbReference type="Gene3D" id="3.40.190.10">
    <property type="entry name" value="Periplasmic binding protein-like II"/>
    <property type="match status" value="1"/>
</dbReference>
<comment type="caution">
    <text evidence="1">The sequence shown here is derived from an EMBL/GenBank/DDBJ whole genome shotgun (WGS) entry which is preliminary data.</text>
</comment>
<dbReference type="SUPFAM" id="SSF53850">
    <property type="entry name" value="Periplasmic binding protein-like II"/>
    <property type="match status" value="1"/>
</dbReference>
<evidence type="ECO:0000313" key="1">
    <source>
        <dbReference type="EMBL" id="GAG22126.1"/>
    </source>
</evidence>
<protein>
    <recommendedName>
        <fullName evidence="2">Extracellular solute-binding protein family 1</fullName>
    </recommendedName>
</protein>
<gene>
    <name evidence="1" type="ORF">S01H1_58759</name>
</gene>
<proteinExistence type="predicted"/>
<accession>X0XB03</accession>